<protein>
    <submittedName>
        <fullName evidence="6">Helix-turn-helix domain-containing protein</fullName>
    </submittedName>
</protein>
<keyword evidence="7" id="KW-1185">Reference proteome</keyword>
<dbReference type="RefSeq" id="WP_350792424.1">
    <property type="nucleotide sequence ID" value="NZ_JBEPEK010000906.1"/>
</dbReference>
<evidence type="ECO:0000256" key="4">
    <source>
        <dbReference type="PROSITE-ProRule" id="PRU00335"/>
    </source>
</evidence>
<dbReference type="PROSITE" id="PS01081">
    <property type="entry name" value="HTH_TETR_1"/>
    <property type="match status" value="1"/>
</dbReference>
<dbReference type="PANTHER" id="PTHR30055:SF238">
    <property type="entry name" value="MYCOFACTOCIN BIOSYNTHESIS TRANSCRIPTIONAL REGULATOR MFTR-RELATED"/>
    <property type="match status" value="1"/>
</dbReference>
<dbReference type="InterPro" id="IPR001647">
    <property type="entry name" value="HTH_TetR"/>
</dbReference>
<evidence type="ECO:0000256" key="2">
    <source>
        <dbReference type="ARBA" id="ARBA00023125"/>
    </source>
</evidence>
<keyword evidence="2 4" id="KW-0238">DNA-binding</keyword>
<dbReference type="PRINTS" id="PR00455">
    <property type="entry name" value="HTHTETR"/>
</dbReference>
<feature type="DNA-binding region" description="H-T-H motif" evidence="4">
    <location>
        <begin position="29"/>
        <end position="48"/>
    </location>
</feature>
<evidence type="ECO:0000313" key="6">
    <source>
        <dbReference type="EMBL" id="MER7187767.1"/>
    </source>
</evidence>
<keyword evidence="3" id="KW-0804">Transcription</keyword>
<evidence type="ECO:0000256" key="1">
    <source>
        <dbReference type="ARBA" id="ARBA00023015"/>
    </source>
</evidence>
<name>A0ABV1XFU2_9ACTN</name>
<dbReference type="InterPro" id="IPR009057">
    <property type="entry name" value="Homeodomain-like_sf"/>
</dbReference>
<dbReference type="SUPFAM" id="SSF46689">
    <property type="entry name" value="Homeodomain-like"/>
    <property type="match status" value="1"/>
</dbReference>
<feature type="domain" description="HTH tetR-type" evidence="5">
    <location>
        <begin position="6"/>
        <end position="66"/>
    </location>
</feature>
<dbReference type="PROSITE" id="PS50977">
    <property type="entry name" value="HTH_TETR_2"/>
    <property type="match status" value="1"/>
</dbReference>
<dbReference type="PANTHER" id="PTHR30055">
    <property type="entry name" value="HTH-TYPE TRANSCRIPTIONAL REGULATOR RUTR"/>
    <property type="match status" value="1"/>
</dbReference>
<evidence type="ECO:0000256" key="3">
    <source>
        <dbReference type="ARBA" id="ARBA00023163"/>
    </source>
</evidence>
<dbReference type="Gene3D" id="1.10.357.10">
    <property type="entry name" value="Tetracycline Repressor, domain 2"/>
    <property type="match status" value="1"/>
</dbReference>
<keyword evidence="1" id="KW-0805">Transcription regulation</keyword>
<dbReference type="Proteomes" id="UP001474181">
    <property type="component" value="Unassembled WGS sequence"/>
</dbReference>
<dbReference type="InterPro" id="IPR023772">
    <property type="entry name" value="DNA-bd_HTH_TetR-type_CS"/>
</dbReference>
<dbReference type="InterPro" id="IPR050109">
    <property type="entry name" value="HTH-type_TetR-like_transc_reg"/>
</dbReference>
<proteinExistence type="predicted"/>
<evidence type="ECO:0000259" key="5">
    <source>
        <dbReference type="PROSITE" id="PS50977"/>
    </source>
</evidence>
<accession>A0ABV1XFU2</accession>
<dbReference type="EMBL" id="JBEPEK010000906">
    <property type="protein sequence ID" value="MER7187767.1"/>
    <property type="molecule type" value="Genomic_DNA"/>
</dbReference>
<reference evidence="6 7" key="1">
    <citation type="submission" date="2024-06" db="EMBL/GenBank/DDBJ databases">
        <title>The Natural Products Discovery Center: Release of the First 8490 Sequenced Strains for Exploring Actinobacteria Biosynthetic Diversity.</title>
        <authorList>
            <person name="Kalkreuter E."/>
            <person name="Kautsar S.A."/>
            <person name="Yang D."/>
            <person name="Bader C.D."/>
            <person name="Teijaro C.N."/>
            <person name="Fluegel L."/>
            <person name="Davis C.M."/>
            <person name="Simpson J.R."/>
            <person name="Lauterbach L."/>
            <person name="Steele A.D."/>
            <person name="Gui C."/>
            <person name="Meng S."/>
            <person name="Li G."/>
            <person name="Viehrig K."/>
            <person name="Ye F."/>
            <person name="Su P."/>
            <person name="Kiefer A.F."/>
            <person name="Nichols A."/>
            <person name="Cepeda A.J."/>
            <person name="Yan W."/>
            <person name="Fan B."/>
            <person name="Jiang Y."/>
            <person name="Adhikari A."/>
            <person name="Zheng C.-J."/>
            <person name="Schuster L."/>
            <person name="Cowan T.M."/>
            <person name="Smanski M.J."/>
            <person name="Chevrette M.G."/>
            <person name="De Carvalho L.P.S."/>
            <person name="Shen B."/>
        </authorList>
    </citation>
    <scope>NUCLEOTIDE SEQUENCE [LARGE SCALE GENOMIC DNA]</scope>
    <source>
        <strain evidence="6 7">NPDC000234</strain>
    </source>
</reference>
<comment type="caution">
    <text evidence="6">The sequence shown here is derived from an EMBL/GenBank/DDBJ whole genome shotgun (WGS) entry which is preliminary data.</text>
</comment>
<evidence type="ECO:0000313" key="7">
    <source>
        <dbReference type="Proteomes" id="UP001474181"/>
    </source>
</evidence>
<sequence>MARWEPNARLRLVQAAIDLFGEQGYDSTTVAQIAERAGLTKTTFFRHFPDKREVLFAGQEEHGRLLAEGAAAAPGTATPLETVAAALDALAASFTPEQRAFGPRLMQVIGSHCELRERAAFKSLNLTTTLATALHDRGVPDPAASLAAHLGAQAFSTAFARWITPANDHTLPDLTHQSLNELREATAALT</sequence>
<organism evidence="6 7">
    <name type="scientific">Streptomyces hyaluromycini</name>
    <dbReference type="NCBI Taxonomy" id="1377993"/>
    <lineage>
        <taxon>Bacteria</taxon>
        <taxon>Bacillati</taxon>
        <taxon>Actinomycetota</taxon>
        <taxon>Actinomycetes</taxon>
        <taxon>Kitasatosporales</taxon>
        <taxon>Streptomycetaceae</taxon>
        <taxon>Streptomyces</taxon>
    </lineage>
</organism>
<gene>
    <name evidence="6" type="ORF">ABT404_51340</name>
</gene>
<dbReference type="Pfam" id="PF00440">
    <property type="entry name" value="TetR_N"/>
    <property type="match status" value="1"/>
</dbReference>